<dbReference type="PROSITE" id="PS51379">
    <property type="entry name" value="4FE4S_FER_2"/>
    <property type="match status" value="2"/>
</dbReference>
<dbReference type="PANTHER" id="PTHR43105">
    <property type="entry name" value="RESPIRATORY NITRATE REDUCTASE"/>
    <property type="match status" value="1"/>
</dbReference>
<dbReference type="Gene3D" id="2.40.40.20">
    <property type="match status" value="1"/>
</dbReference>
<dbReference type="GO" id="GO:0043546">
    <property type="term" value="F:molybdopterin cofactor binding"/>
    <property type="evidence" value="ECO:0007669"/>
    <property type="project" value="InterPro"/>
</dbReference>
<dbReference type="PROSITE" id="PS00641">
    <property type="entry name" value="COMPLEX1_75K_1"/>
    <property type="match status" value="1"/>
</dbReference>
<evidence type="ECO:0000259" key="13">
    <source>
        <dbReference type="PROSITE" id="PS51379"/>
    </source>
</evidence>
<dbReference type="CDD" id="cd00508">
    <property type="entry name" value="MopB_CT_Fdh-Nap-like"/>
    <property type="match status" value="1"/>
</dbReference>
<dbReference type="GO" id="GO:0015942">
    <property type="term" value="P:formate metabolic process"/>
    <property type="evidence" value="ECO:0007669"/>
    <property type="project" value="InterPro"/>
</dbReference>
<feature type="domain" description="2Fe-2S ferredoxin-type" evidence="12">
    <location>
        <begin position="1"/>
        <end position="78"/>
    </location>
</feature>
<dbReference type="GO" id="GO:0048038">
    <property type="term" value="F:quinone binding"/>
    <property type="evidence" value="ECO:0007669"/>
    <property type="project" value="UniProtKB-KW"/>
</dbReference>
<dbReference type="InterPro" id="IPR006656">
    <property type="entry name" value="Mopterin_OxRdtase"/>
</dbReference>
<dbReference type="PANTHER" id="PTHR43105:SF10">
    <property type="entry name" value="NADH-QUINONE OXIDOREDUCTASE SUBUNIT G"/>
    <property type="match status" value="1"/>
</dbReference>
<dbReference type="InterPro" id="IPR054351">
    <property type="entry name" value="NADH_UbQ_OxRdtase_ferredoxin"/>
</dbReference>
<dbReference type="Gene3D" id="3.40.50.740">
    <property type="match status" value="1"/>
</dbReference>
<proteinExistence type="inferred from homology"/>
<dbReference type="PROSITE" id="PS51085">
    <property type="entry name" value="2FE2S_FER_2"/>
    <property type="match status" value="1"/>
</dbReference>
<reference evidence="15 16" key="1">
    <citation type="submission" date="2018-08" db="EMBL/GenBank/DDBJ databases">
        <title>Meiothermus roseus NBRC 110900 genome sequencing project.</title>
        <authorList>
            <person name="Da Costa M.S."/>
            <person name="Albuquerque L."/>
            <person name="Raposo P."/>
            <person name="Froufe H.J.C."/>
            <person name="Barroso C.S."/>
            <person name="Egas C."/>
        </authorList>
    </citation>
    <scope>NUCLEOTIDE SEQUENCE [LARGE SCALE GENOMIC DNA]</scope>
    <source>
        <strain evidence="15 16">NBRC 110900</strain>
    </source>
</reference>
<dbReference type="GO" id="GO:0046872">
    <property type="term" value="F:metal ion binding"/>
    <property type="evidence" value="ECO:0007669"/>
    <property type="project" value="UniProtKB-KW"/>
</dbReference>
<dbReference type="InterPro" id="IPR027467">
    <property type="entry name" value="MopterinOxRdtase_cofactor_BS"/>
</dbReference>
<evidence type="ECO:0000259" key="14">
    <source>
        <dbReference type="PROSITE" id="PS51669"/>
    </source>
</evidence>
<dbReference type="InterPro" id="IPR017896">
    <property type="entry name" value="4Fe4S_Fe-S-bd"/>
</dbReference>
<dbReference type="GO" id="GO:0008137">
    <property type="term" value="F:NADH dehydrogenase (ubiquinone) activity"/>
    <property type="evidence" value="ECO:0007669"/>
    <property type="project" value="InterPro"/>
</dbReference>
<dbReference type="InterPro" id="IPR017900">
    <property type="entry name" value="4Fe4S_Fe_S_CS"/>
</dbReference>
<dbReference type="CDD" id="cd00207">
    <property type="entry name" value="fer2"/>
    <property type="match status" value="1"/>
</dbReference>
<dbReference type="FunFam" id="3.30.70.20:FF:000035">
    <property type="entry name" value="Iron hydrogenase 1"/>
    <property type="match status" value="1"/>
</dbReference>
<dbReference type="GO" id="GO:0051539">
    <property type="term" value="F:4 iron, 4 sulfur cluster binding"/>
    <property type="evidence" value="ECO:0007669"/>
    <property type="project" value="UniProtKB-KW"/>
</dbReference>
<evidence type="ECO:0000256" key="2">
    <source>
        <dbReference type="ARBA" id="ARBA00007023"/>
    </source>
</evidence>
<keyword evidence="10" id="KW-0830">Ubiquinone</keyword>
<keyword evidence="3" id="KW-0004">4Fe-4S</keyword>
<dbReference type="AlphaFoldDB" id="A0A399ER53"/>
<dbReference type="Gene3D" id="3.40.228.10">
    <property type="entry name" value="Dimethylsulfoxide Reductase, domain 2"/>
    <property type="match status" value="1"/>
</dbReference>
<dbReference type="InterPro" id="IPR009010">
    <property type="entry name" value="Asp_de-COase-like_dom_sf"/>
</dbReference>
<organism evidence="15 16">
    <name type="scientific">Calidithermus roseus</name>
    <dbReference type="NCBI Taxonomy" id="1644118"/>
    <lineage>
        <taxon>Bacteria</taxon>
        <taxon>Thermotogati</taxon>
        <taxon>Deinococcota</taxon>
        <taxon>Deinococci</taxon>
        <taxon>Thermales</taxon>
        <taxon>Thermaceae</taxon>
        <taxon>Calidithermus</taxon>
    </lineage>
</organism>
<dbReference type="PIRSF" id="PIRSF036643">
    <property type="entry name" value="FDH_alpha"/>
    <property type="match status" value="1"/>
</dbReference>
<dbReference type="RefSeq" id="WP_119278194.1">
    <property type="nucleotide sequence ID" value="NZ_QWLA01000041.1"/>
</dbReference>
<feature type="domain" description="4Fe-4S ferredoxin-type" evidence="13">
    <location>
        <begin position="134"/>
        <end position="163"/>
    </location>
</feature>
<keyword evidence="6" id="KW-0479">Metal-binding</keyword>
<evidence type="ECO:0000256" key="4">
    <source>
        <dbReference type="ARBA" id="ARBA00022714"/>
    </source>
</evidence>
<dbReference type="GO" id="GO:0008863">
    <property type="term" value="F:formate dehydrogenase (NAD+) activity"/>
    <property type="evidence" value="ECO:0007669"/>
    <property type="project" value="UniProtKB-EC"/>
</dbReference>
<keyword evidence="8" id="KW-0408">Iron</keyword>
<dbReference type="Pfam" id="PF00384">
    <property type="entry name" value="Molybdopterin"/>
    <property type="match status" value="1"/>
</dbReference>
<dbReference type="GO" id="GO:0042773">
    <property type="term" value="P:ATP synthesis coupled electron transport"/>
    <property type="evidence" value="ECO:0007669"/>
    <property type="project" value="InterPro"/>
</dbReference>
<comment type="similarity">
    <text evidence="2">In the C-terminal section; belongs to the prokaryotic molybdopterin-containing oxidoreductase family.</text>
</comment>
<evidence type="ECO:0000259" key="12">
    <source>
        <dbReference type="PROSITE" id="PS51085"/>
    </source>
</evidence>
<dbReference type="PROSITE" id="PS51669">
    <property type="entry name" value="4FE4S_MOW_BIS_MGD"/>
    <property type="match status" value="1"/>
</dbReference>
<keyword evidence="9" id="KW-0411">Iron-sulfur</keyword>
<keyword evidence="5" id="KW-0874">Quinone</keyword>
<gene>
    <name evidence="15" type="ORF">Mrose_02183</name>
</gene>
<dbReference type="InterPro" id="IPR036010">
    <property type="entry name" value="2Fe-2S_ferredoxin-like_sf"/>
</dbReference>
<dbReference type="InterPro" id="IPR001041">
    <property type="entry name" value="2Fe-2S_ferredoxin-type"/>
</dbReference>
<dbReference type="InterPro" id="IPR006963">
    <property type="entry name" value="Mopterin_OxRdtase_4Fe-4S_dom"/>
</dbReference>
<sequence>MPAVIIDGQVHEFHPGQTILEALHDLNIDLPSACYDPRLEPYGACRLCLVEVEGQPHPVASCNMPLQEGMVIRTHTPELEEGRKQGFRFLIGRYPKEAVERQPSKPFHERLRDYGLAEGLKAEPDPRLQDFTHPYIRVDLSQCILCYRCVRICEEVQGQFVWQVFGRGHQTHLEPSGPSLLQSACVSCGACADTCPTGAIDDWSVLELGTPTAWTRSTCPYCGVGCEFLVGTRDGKITQVKPALDAPVNKGHLCVKGRYAFAYNDAPDRVTRPMIRRDGEWQAVSWDEAIAFVAAELKRIRETHGPDSIGILGSARATNEENYLAQKFARVVIGSNNVDCCARVCHAPSAVALAQVFGTGAATSAFDDIELAQTFLLAGTNTTENHPVVGARIKQARRRGARLIVVDPRKTELAGWADIHLALRPGTDIPLFHAMARVILEENLTDPAFLAERVEGLGAFREAIAEWTPERAAEVCGVSAEAIRQAARLYATHKPSICFHGLGLTEHHQGSETVMALANLALLTGNVGQPGTGVNPLRGQNNVQGSAHMGCEPNTLTGSQPLAKARAHFEQLWGCPLPTTKGLNLMQMLDAARKGHLKALWLFGYDVLLSNPDAAHTAQAFERLELVVVQDLFMNESARAYGHVFLPAASNFEKDGTFMNSERRIQRVRQALPPAGDSRPDWQILCDVARAMGQGERFAFEGPEAIWEEVRAVWPGGAGISYARLEQGGLQWPCPSLDHPGTPRLHAQSFPAGPRATLAAVPYVPSPEQPSPEYPFVLITGRTLYAFNAGTMTARTPNTRLYPTDRLEVSPSDAECLGLREGERVRVVSPYGEARLPVHITQRVKPGELFSTFHDPDVFINRLTNPHRDRYTLTPQYKRTAVRLEKLPNASRE</sequence>
<dbReference type="Pfam" id="PF01568">
    <property type="entry name" value="Molydop_binding"/>
    <property type="match status" value="1"/>
</dbReference>
<dbReference type="Gene3D" id="3.30.70.20">
    <property type="match status" value="1"/>
</dbReference>
<dbReference type="OrthoDB" id="219031at2"/>
<evidence type="ECO:0000256" key="10">
    <source>
        <dbReference type="ARBA" id="ARBA00023075"/>
    </source>
</evidence>
<dbReference type="Pfam" id="PF04879">
    <property type="entry name" value="Molybdop_Fe4S4"/>
    <property type="match status" value="1"/>
</dbReference>
<keyword evidence="7" id="KW-0677">Repeat</keyword>
<keyword evidence="16" id="KW-1185">Reference proteome</keyword>
<dbReference type="InterPro" id="IPR000283">
    <property type="entry name" value="NADH_UbQ_OxRdtase_75kDa_su_CS"/>
</dbReference>
<dbReference type="EC" id="1.17.1.9" evidence="15"/>
<comment type="caution">
    <text evidence="15">The sequence shown here is derived from an EMBL/GenBank/DDBJ whole genome shotgun (WGS) entry which is preliminary data.</text>
</comment>
<dbReference type="InterPro" id="IPR050123">
    <property type="entry name" value="Prok_molybdopt-oxidoreductase"/>
</dbReference>
<keyword evidence="15" id="KW-0560">Oxidoreductase</keyword>
<dbReference type="InterPro" id="IPR006478">
    <property type="entry name" value="Formate_DH_asu"/>
</dbReference>
<evidence type="ECO:0000313" key="15">
    <source>
        <dbReference type="EMBL" id="RIH85509.1"/>
    </source>
</evidence>
<protein>
    <submittedName>
        <fullName evidence="15">Putative formate dehydrogenase</fullName>
        <ecNumber evidence="15">1.17.1.9</ecNumber>
    </submittedName>
</protein>
<feature type="domain" description="4Fe-4S Mo/W bis-MGD-type" evidence="14">
    <location>
        <begin position="212"/>
        <end position="268"/>
    </location>
</feature>
<dbReference type="NCBIfam" id="TIGR01591">
    <property type="entry name" value="Fdh-alpha"/>
    <property type="match status" value="1"/>
</dbReference>
<dbReference type="SMART" id="SM00926">
    <property type="entry name" value="Molybdop_Fe4S4"/>
    <property type="match status" value="1"/>
</dbReference>
<dbReference type="GO" id="GO:0051537">
    <property type="term" value="F:2 iron, 2 sulfur cluster binding"/>
    <property type="evidence" value="ECO:0007669"/>
    <property type="project" value="UniProtKB-KW"/>
</dbReference>
<dbReference type="Pfam" id="PF22117">
    <property type="entry name" value="Fer4_Nqo3"/>
    <property type="match status" value="1"/>
</dbReference>
<evidence type="ECO:0000256" key="6">
    <source>
        <dbReference type="ARBA" id="ARBA00022723"/>
    </source>
</evidence>
<comment type="function">
    <text evidence="1">NDH-1 shuttles electrons from NADH, via FMN and iron-sulfur (Fe-S) centers, to quinones in the respiratory chain. The immediate electron acceptor for the enzyme in this species is believed to be ubiquinone. Couples the redox reaction to proton translocation (for every two electrons transferred, four hydrogen ions are translocated across the cytoplasmic membrane), and thus conserves the redox energy in a proton gradient.</text>
</comment>
<keyword evidence="4" id="KW-0001">2Fe-2S</keyword>
<comment type="cofactor">
    <cofactor evidence="11">
        <name>[2Fe-2S] cluster</name>
        <dbReference type="ChEBI" id="CHEBI:190135"/>
    </cofactor>
</comment>
<dbReference type="PROSITE" id="PS00551">
    <property type="entry name" value="MOLYBDOPTERIN_PROK_1"/>
    <property type="match status" value="1"/>
</dbReference>
<dbReference type="SUPFAM" id="SSF53706">
    <property type="entry name" value="Formate dehydrogenase/DMSO reductase, domains 1-3"/>
    <property type="match status" value="1"/>
</dbReference>
<name>A0A399ER53_9DEIN</name>
<evidence type="ECO:0000313" key="16">
    <source>
        <dbReference type="Proteomes" id="UP000265341"/>
    </source>
</evidence>
<evidence type="ECO:0000256" key="3">
    <source>
        <dbReference type="ARBA" id="ARBA00022485"/>
    </source>
</evidence>
<dbReference type="SUPFAM" id="SSF54862">
    <property type="entry name" value="4Fe-4S ferredoxins"/>
    <property type="match status" value="1"/>
</dbReference>
<evidence type="ECO:0000256" key="1">
    <source>
        <dbReference type="ARBA" id="ARBA00002378"/>
    </source>
</evidence>
<dbReference type="GO" id="GO:0003954">
    <property type="term" value="F:NADH dehydrogenase activity"/>
    <property type="evidence" value="ECO:0007669"/>
    <property type="project" value="TreeGrafter"/>
</dbReference>
<dbReference type="GO" id="GO:0016020">
    <property type="term" value="C:membrane"/>
    <property type="evidence" value="ECO:0007669"/>
    <property type="project" value="InterPro"/>
</dbReference>
<evidence type="ECO:0000256" key="8">
    <source>
        <dbReference type="ARBA" id="ARBA00023004"/>
    </source>
</evidence>
<dbReference type="InterPro" id="IPR006657">
    <property type="entry name" value="MoPterin_dinucl-bd_dom"/>
</dbReference>
<dbReference type="InterPro" id="IPR041924">
    <property type="entry name" value="Formate_Dh-H_N"/>
</dbReference>
<dbReference type="CDD" id="cd02753">
    <property type="entry name" value="MopB_Formate-Dh-H"/>
    <property type="match status" value="1"/>
</dbReference>
<evidence type="ECO:0000256" key="5">
    <source>
        <dbReference type="ARBA" id="ARBA00022719"/>
    </source>
</evidence>
<accession>A0A399ER53</accession>
<dbReference type="EMBL" id="QWLA01000041">
    <property type="protein sequence ID" value="RIH85509.1"/>
    <property type="molecule type" value="Genomic_DNA"/>
</dbReference>
<evidence type="ECO:0000256" key="7">
    <source>
        <dbReference type="ARBA" id="ARBA00022737"/>
    </source>
</evidence>
<feature type="domain" description="4Fe-4S ferredoxin-type" evidence="13">
    <location>
        <begin position="176"/>
        <end position="206"/>
    </location>
</feature>
<evidence type="ECO:0000256" key="9">
    <source>
        <dbReference type="ARBA" id="ARBA00023014"/>
    </source>
</evidence>
<dbReference type="SUPFAM" id="SSF54292">
    <property type="entry name" value="2Fe-2S ferredoxin-like"/>
    <property type="match status" value="1"/>
</dbReference>
<dbReference type="Gene3D" id="3.10.20.740">
    <property type="match status" value="1"/>
</dbReference>
<dbReference type="SUPFAM" id="SSF50692">
    <property type="entry name" value="ADC-like"/>
    <property type="match status" value="1"/>
</dbReference>
<evidence type="ECO:0000256" key="11">
    <source>
        <dbReference type="ARBA" id="ARBA00034078"/>
    </source>
</evidence>
<dbReference type="PROSITE" id="PS00198">
    <property type="entry name" value="4FE4S_FER_1"/>
    <property type="match status" value="1"/>
</dbReference>
<dbReference type="Pfam" id="PF13510">
    <property type="entry name" value="Fer2_4"/>
    <property type="match status" value="1"/>
</dbReference>
<dbReference type="Proteomes" id="UP000265341">
    <property type="component" value="Unassembled WGS sequence"/>
</dbReference>
<dbReference type="Gene3D" id="2.20.25.90">
    <property type="entry name" value="ADC-like domains"/>
    <property type="match status" value="1"/>
</dbReference>